<reference evidence="2" key="1">
    <citation type="submission" date="2012-11" db="EMBL/GenBank/DDBJ databases">
        <authorList>
            <person name="Lucero-Rivera Y.E."/>
            <person name="Tovar-Ramirez D."/>
        </authorList>
    </citation>
    <scope>NUCLEOTIDE SEQUENCE [LARGE SCALE GENOMIC DNA]</scope>
    <source>
        <strain evidence="2">Araruama</strain>
    </source>
</reference>
<protein>
    <submittedName>
        <fullName evidence="1">Uncharacterized protein</fullName>
    </submittedName>
</protein>
<dbReference type="EMBL" id="ATBP01003238">
    <property type="protein sequence ID" value="ETR65076.1"/>
    <property type="molecule type" value="Genomic_DNA"/>
</dbReference>
<dbReference type="AlphaFoldDB" id="A0A1V1NRF0"/>
<name>A0A1V1NRF0_9BACT</name>
<sequence>DAISVWPTFRDNQIACNGYTRGTRTDLDAILDEIRYDDYIVLKGFSPGTGMCVYGIGKVVGMNTYNFPIPDGYDNQCIKLNWILRSVDDRYVNNFPSLVGAPYSEQLFKLNGSAIADISAWLNSIGIRV</sequence>
<evidence type="ECO:0000313" key="1">
    <source>
        <dbReference type="EMBL" id="ETR65076.1"/>
    </source>
</evidence>
<accession>A0A1V1NRF0</accession>
<feature type="non-terminal residue" evidence="1">
    <location>
        <position position="1"/>
    </location>
</feature>
<evidence type="ECO:0000313" key="2">
    <source>
        <dbReference type="Proteomes" id="UP000189670"/>
    </source>
</evidence>
<proteinExistence type="predicted"/>
<gene>
    <name evidence="1" type="ORF">OMM_14856</name>
</gene>
<dbReference type="Proteomes" id="UP000189670">
    <property type="component" value="Unassembled WGS sequence"/>
</dbReference>
<comment type="caution">
    <text evidence="1">The sequence shown here is derived from an EMBL/GenBank/DDBJ whole genome shotgun (WGS) entry which is preliminary data.</text>
</comment>
<organism evidence="1 2">
    <name type="scientific">Candidatus Magnetoglobus multicellularis str. Araruama</name>
    <dbReference type="NCBI Taxonomy" id="890399"/>
    <lineage>
        <taxon>Bacteria</taxon>
        <taxon>Pseudomonadati</taxon>
        <taxon>Thermodesulfobacteriota</taxon>
        <taxon>Desulfobacteria</taxon>
        <taxon>Desulfobacterales</taxon>
        <taxon>Desulfobacteraceae</taxon>
        <taxon>Candidatus Magnetoglobus</taxon>
    </lineage>
</organism>